<dbReference type="AlphaFoldDB" id="A0A2K1P262"/>
<proteinExistence type="inferred from homology"/>
<organism evidence="8 9">
    <name type="scientific">Petrotoga olearia DSM 13574</name>
    <dbReference type="NCBI Taxonomy" id="1122955"/>
    <lineage>
        <taxon>Bacteria</taxon>
        <taxon>Thermotogati</taxon>
        <taxon>Thermotogota</taxon>
        <taxon>Thermotogae</taxon>
        <taxon>Petrotogales</taxon>
        <taxon>Petrotogaceae</taxon>
        <taxon>Petrotoga</taxon>
    </lineage>
</organism>
<gene>
    <name evidence="8" type="ORF">X929_04050</name>
</gene>
<dbReference type="Pfam" id="PF00534">
    <property type="entry name" value="Glycos_transf_1"/>
    <property type="match status" value="1"/>
</dbReference>
<name>A0A2K1P262_9BACT</name>
<feature type="domain" description="Glycosyl transferase family 1" evidence="6">
    <location>
        <begin position="241"/>
        <end position="415"/>
    </location>
</feature>
<dbReference type="InterPro" id="IPR000368">
    <property type="entry name" value="Sucrose_synth_GT-B1"/>
</dbReference>
<evidence type="ECO:0000256" key="3">
    <source>
        <dbReference type="ARBA" id="ARBA00022676"/>
    </source>
</evidence>
<evidence type="ECO:0000259" key="7">
    <source>
        <dbReference type="Pfam" id="PF00862"/>
    </source>
</evidence>
<dbReference type="InterPro" id="IPR044161">
    <property type="entry name" value="SPS"/>
</dbReference>
<sequence length="472" mass="54024">MKVLFLNPQGNFDKNDSHLTEHPDFGGQLIYVKEVSKELANFNVSVDIVTRQIIDPDWPEFSKKLDYFDTNKNPTIVRIPFGGEKFLNKEQLWPYLNEYVDNIISFYKDQKIDFITTHYADGGYSGVLLKSKLGLNFSFTGHSLGAQKMDKLNVFHENFEDLDKEYHFSQRIMAERLSMKYASKIIVSTSMERYEQYSHPLYADVSEVENDRKYKVIPPGVNTEIFNDDLTDLDQETVAQIEKKLNKQQKPFIILSSRLDVKKNHLSVVKAYANSKVLQDTANLGIFLRGIPDPFTDIHKLSEKERSILSPILEEIEKADIKDKVYFFDLKSQKALATAYKFFSKLKSVFVLPSFYEPFGLAPIEAGACGLAIVATKNGGPSEIFSDGSGVLIDPEDTEDILDGLIKGLNNYDYYSKKVKKRVLENYTWKSTARGYLEVIEEGIKLPKESIEKVPSLDAKEIIIDYLRNKKN</sequence>
<evidence type="ECO:0000313" key="8">
    <source>
        <dbReference type="EMBL" id="PNR96874.1"/>
    </source>
</evidence>
<comment type="catalytic activity">
    <reaction evidence="5">
        <text>beta-D-fructose 6-phosphate + UDP-alpha-D-glucose = sucrose 6(F)-phosphate + UDP + H(+)</text>
        <dbReference type="Rhea" id="RHEA:22172"/>
        <dbReference type="ChEBI" id="CHEBI:15378"/>
        <dbReference type="ChEBI" id="CHEBI:57634"/>
        <dbReference type="ChEBI" id="CHEBI:57723"/>
        <dbReference type="ChEBI" id="CHEBI:58223"/>
        <dbReference type="ChEBI" id="CHEBI:58885"/>
        <dbReference type="EC" id="2.4.1.14"/>
    </reaction>
</comment>
<dbReference type="Gene3D" id="3.40.50.2000">
    <property type="entry name" value="Glycogen Phosphorylase B"/>
    <property type="match status" value="2"/>
</dbReference>
<keyword evidence="4" id="KW-0808">Transferase</keyword>
<reference evidence="8 9" key="1">
    <citation type="submission" date="2013-12" db="EMBL/GenBank/DDBJ databases">
        <title>Comparative genomics of Petrotoga isolates.</title>
        <authorList>
            <person name="Nesbo C.L."/>
            <person name="Charchuk R."/>
            <person name="Chow K."/>
        </authorList>
    </citation>
    <scope>NUCLEOTIDE SEQUENCE [LARGE SCALE GENOMIC DNA]</scope>
    <source>
        <strain evidence="8 9">DSM 13574</strain>
    </source>
</reference>
<evidence type="ECO:0000256" key="4">
    <source>
        <dbReference type="ARBA" id="ARBA00022679"/>
    </source>
</evidence>
<dbReference type="EMBL" id="AZRL01000011">
    <property type="protein sequence ID" value="PNR96874.1"/>
    <property type="molecule type" value="Genomic_DNA"/>
</dbReference>
<dbReference type="RefSeq" id="WP_103066754.1">
    <property type="nucleotide sequence ID" value="NZ_AZRL01000011.1"/>
</dbReference>
<evidence type="ECO:0000256" key="1">
    <source>
        <dbReference type="ARBA" id="ARBA00006530"/>
    </source>
</evidence>
<dbReference type="Pfam" id="PF00862">
    <property type="entry name" value="GT-B_Sucrose_synth"/>
    <property type="match status" value="1"/>
</dbReference>
<dbReference type="InterPro" id="IPR001296">
    <property type="entry name" value="Glyco_trans_1"/>
</dbReference>
<evidence type="ECO:0000256" key="2">
    <source>
        <dbReference type="ARBA" id="ARBA00012536"/>
    </source>
</evidence>
<dbReference type="EC" id="2.4.1.14" evidence="2"/>
<evidence type="ECO:0000313" key="9">
    <source>
        <dbReference type="Proteomes" id="UP000236434"/>
    </source>
</evidence>
<feature type="domain" description="Sucrose synthase first GT-B" evidence="7">
    <location>
        <begin position="3"/>
        <end position="227"/>
    </location>
</feature>
<dbReference type="OrthoDB" id="9795068at2"/>
<keyword evidence="3" id="KW-0328">Glycosyltransferase</keyword>
<dbReference type="Proteomes" id="UP000236434">
    <property type="component" value="Unassembled WGS sequence"/>
</dbReference>
<protein>
    <recommendedName>
        <fullName evidence="2">sucrose-phosphate synthase</fullName>
        <ecNumber evidence="2">2.4.1.14</ecNumber>
    </recommendedName>
</protein>
<accession>A0A2K1P262</accession>
<comment type="similarity">
    <text evidence="1">Belongs to the glycosyltransferase 1 family.</text>
</comment>
<comment type="caution">
    <text evidence="8">The sequence shown here is derived from an EMBL/GenBank/DDBJ whole genome shotgun (WGS) entry which is preliminary data.</text>
</comment>
<evidence type="ECO:0000256" key="5">
    <source>
        <dbReference type="ARBA" id="ARBA00047471"/>
    </source>
</evidence>
<dbReference type="GO" id="GO:0046524">
    <property type="term" value="F:sucrose-phosphate synthase activity"/>
    <property type="evidence" value="ECO:0007669"/>
    <property type="project" value="UniProtKB-EC"/>
</dbReference>
<dbReference type="PANTHER" id="PTHR46039">
    <property type="entry name" value="SUCROSE-PHOSPHATE SYNTHASE 3-RELATED"/>
    <property type="match status" value="1"/>
</dbReference>
<evidence type="ECO:0000259" key="6">
    <source>
        <dbReference type="Pfam" id="PF00534"/>
    </source>
</evidence>
<dbReference type="PANTHER" id="PTHR46039:SF5">
    <property type="entry name" value="SUCROSE-PHOSPHATE SYNTHASE 3-RELATED"/>
    <property type="match status" value="1"/>
</dbReference>
<dbReference type="SUPFAM" id="SSF53756">
    <property type="entry name" value="UDP-Glycosyltransferase/glycogen phosphorylase"/>
    <property type="match status" value="1"/>
</dbReference>